<dbReference type="EMBL" id="JAGKHQ010000010">
    <property type="protein sequence ID" value="KAG7506770.1"/>
    <property type="molecule type" value="Genomic_DNA"/>
</dbReference>
<gene>
    <name evidence="2" type="ORF">JOB18_015406</name>
</gene>
<dbReference type="AlphaFoldDB" id="A0AAV6RN93"/>
<feature type="region of interest" description="Disordered" evidence="1">
    <location>
        <begin position="78"/>
        <end position="107"/>
    </location>
</feature>
<accession>A0AAV6RN93</accession>
<organism evidence="2 3">
    <name type="scientific">Solea senegalensis</name>
    <name type="common">Senegalese sole</name>
    <dbReference type="NCBI Taxonomy" id="28829"/>
    <lineage>
        <taxon>Eukaryota</taxon>
        <taxon>Metazoa</taxon>
        <taxon>Chordata</taxon>
        <taxon>Craniata</taxon>
        <taxon>Vertebrata</taxon>
        <taxon>Euteleostomi</taxon>
        <taxon>Actinopterygii</taxon>
        <taxon>Neopterygii</taxon>
        <taxon>Teleostei</taxon>
        <taxon>Neoteleostei</taxon>
        <taxon>Acanthomorphata</taxon>
        <taxon>Carangaria</taxon>
        <taxon>Pleuronectiformes</taxon>
        <taxon>Pleuronectoidei</taxon>
        <taxon>Soleidae</taxon>
        <taxon>Solea</taxon>
    </lineage>
</organism>
<feature type="region of interest" description="Disordered" evidence="1">
    <location>
        <begin position="45"/>
        <end position="64"/>
    </location>
</feature>
<comment type="caution">
    <text evidence="2">The sequence shown here is derived from an EMBL/GenBank/DDBJ whole genome shotgun (WGS) entry which is preliminary data.</text>
</comment>
<evidence type="ECO:0000256" key="1">
    <source>
        <dbReference type="SAM" id="MobiDB-lite"/>
    </source>
</evidence>
<protein>
    <submittedName>
        <fullName evidence="2">Uncharacterized protein</fullName>
    </submittedName>
</protein>
<feature type="compositionally biased region" description="Basic and acidic residues" evidence="1">
    <location>
        <begin position="49"/>
        <end position="64"/>
    </location>
</feature>
<reference evidence="2 3" key="1">
    <citation type="journal article" date="2021" name="Sci. Rep.">
        <title>Chromosome anchoring in Senegalese sole (Solea senegalensis) reveals sex-associated markers and genome rearrangements in flatfish.</title>
        <authorList>
            <person name="Guerrero-Cozar I."/>
            <person name="Gomez-Garrido J."/>
            <person name="Berbel C."/>
            <person name="Martinez-Blanch J.F."/>
            <person name="Alioto T."/>
            <person name="Claros M.G."/>
            <person name="Gagnaire P.A."/>
            <person name="Manchado M."/>
        </authorList>
    </citation>
    <scope>NUCLEOTIDE SEQUENCE [LARGE SCALE GENOMIC DNA]</scope>
    <source>
        <strain evidence="2">Sse05_10M</strain>
    </source>
</reference>
<keyword evidence="3" id="KW-1185">Reference proteome</keyword>
<evidence type="ECO:0000313" key="2">
    <source>
        <dbReference type="EMBL" id="KAG7506770.1"/>
    </source>
</evidence>
<feature type="compositionally biased region" description="Basic and acidic residues" evidence="1">
    <location>
        <begin position="80"/>
        <end position="102"/>
    </location>
</feature>
<dbReference type="Proteomes" id="UP000693946">
    <property type="component" value="Linkage Group LG18"/>
</dbReference>
<proteinExistence type="predicted"/>
<evidence type="ECO:0000313" key="3">
    <source>
        <dbReference type="Proteomes" id="UP000693946"/>
    </source>
</evidence>
<sequence>MPCYRFTEVFNPSILRHVIKQAAGPFAVSVKGEGVCVFTALLKKKPTKRRDSSRQTGDSRAEDPIHFLKLKNNLRKQHGERREYGVGGRESRHKGLPDERRVRQSSSDLQCCGHVRHVPPHVCVA</sequence>
<name>A0AAV6RN93_SOLSE</name>